<keyword evidence="1 3" id="KW-0378">Hydrolase</keyword>
<dbReference type="EMBL" id="JAJHPV010000013">
    <property type="protein sequence ID" value="MCC6072076.1"/>
    <property type="molecule type" value="Genomic_DNA"/>
</dbReference>
<dbReference type="PANTHER" id="PTHR48081">
    <property type="entry name" value="AB HYDROLASE SUPERFAMILY PROTEIN C4A8.06C"/>
    <property type="match status" value="1"/>
</dbReference>
<keyword evidence="4" id="KW-1185">Reference proteome</keyword>
<dbReference type="SUPFAM" id="SSF53474">
    <property type="entry name" value="alpha/beta-Hydrolases"/>
    <property type="match status" value="1"/>
</dbReference>
<dbReference type="Proteomes" id="UP001198701">
    <property type="component" value="Unassembled WGS sequence"/>
</dbReference>
<dbReference type="InterPro" id="IPR049492">
    <property type="entry name" value="BD-FAE-like_dom"/>
</dbReference>
<gene>
    <name evidence="3" type="ORF">LMJ30_14045</name>
</gene>
<accession>A0ABS8IVX0</accession>
<evidence type="ECO:0000256" key="1">
    <source>
        <dbReference type="ARBA" id="ARBA00022801"/>
    </source>
</evidence>
<protein>
    <submittedName>
        <fullName evidence="3">Alpha/beta hydrolase</fullName>
    </submittedName>
</protein>
<dbReference type="PANTHER" id="PTHR48081:SF13">
    <property type="entry name" value="ALPHA_BETA HYDROLASE"/>
    <property type="match status" value="1"/>
</dbReference>
<dbReference type="Pfam" id="PF20434">
    <property type="entry name" value="BD-FAE"/>
    <property type="match status" value="1"/>
</dbReference>
<evidence type="ECO:0000259" key="2">
    <source>
        <dbReference type="Pfam" id="PF20434"/>
    </source>
</evidence>
<evidence type="ECO:0000313" key="4">
    <source>
        <dbReference type="Proteomes" id="UP001198701"/>
    </source>
</evidence>
<name>A0ABS8IVX0_9BURK</name>
<comment type="caution">
    <text evidence="3">The sequence shown here is derived from an EMBL/GenBank/DDBJ whole genome shotgun (WGS) entry which is preliminary data.</text>
</comment>
<reference evidence="3 4" key="1">
    <citation type="submission" date="2021-11" db="EMBL/GenBank/DDBJ databases">
        <authorList>
            <person name="Huq M.A."/>
        </authorList>
    </citation>
    <scope>NUCLEOTIDE SEQUENCE [LARGE SCALE GENOMIC DNA]</scope>
    <source>
        <strain evidence="3 4">MAHUQ-52</strain>
    </source>
</reference>
<dbReference type="InterPro" id="IPR029058">
    <property type="entry name" value="AB_hydrolase_fold"/>
</dbReference>
<organism evidence="3 4">
    <name type="scientific">Massilia agrisoli</name>
    <dbReference type="NCBI Taxonomy" id="2892444"/>
    <lineage>
        <taxon>Bacteria</taxon>
        <taxon>Pseudomonadati</taxon>
        <taxon>Pseudomonadota</taxon>
        <taxon>Betaproteobacteria</taxon>
        <taxon>Burkholderiales</taxon>
        <taxon>Oxalobacteraceae</taxon>
        <taxon>Telluria group</taxon>
        <taxon>Massilia</taxon>
    </lineage>
</organism>
<dbReference type="GO" id="GO:0016787">
    <property type="term" value="F:hydrolase activity"/>
    <property type="evidence" value="ECO:0007669"/>
    <property type="project" value="UniProtKB-KW"/>
</dbReference>
<dbReference type="RefSeq" id="WP_229432940.1">
    <property type="nucleotide sequence ID" value="NZ_JAJHPV010000013.1"/>
</dbReference>
<sequence>MLPTLIICVCAVPVQAADDGWRAAILLDHGWDVHAGQTYASASGRDLKLDLYMPSARPAPALPVVINIHGGGWVFGSREGASLTALPYMQMGFAVVNIEYRLARTALAPAAVEDALCVLQWVGRNAKRYNFDLGKVVVTGNSAGGHLALTTALIAPDSEMTNQCAANEPAWSGPYVNAAPKVAAVVNWYGITDVADMLQGQNIRSYAVAWFGSMPGRMALAAQISPLTHVRPGSPAVLTVHGDADPMVPYAHATRLHKALDKAGVKNELVTIKGGGHGGFSAEQQVGAYEKVRSFLVGLGIVTKQ</sequence>
<proteinExistence type="predicted"/>
<dbReference type="InterPro" id="IPR050300">
    <property type="entry name" value="GDXG_lipolytic_enzyme"/>
</dbReference>
<evidence type="ECO:0000313" key="3">
    <source>
        <dbReference type="EMBL" id="MCC6072076.1"/>
    </source>
</evidence>
<dbReference type="Gene3D" id="3.40.50.1820">
    <property type="entry name" value="alpha/beta hydrolase"/>
    <property type="match status" value="1"/>
</dbReference>
<feature type="domain" description="BD-FAE-like" evidence="2">
    <location>
        <begin position="49"/>
        <end position="260"/>
    </location>
</feature>